<evidence type="ECO:0000313" key="2">
    <source>
        <dbReference type="EMBL" id="CAF3916250.1"/>
    </source>
</evidence>
<accession>A0A814SWG1</accession>
<dbReference type="AlphaFoldDB" id="A0A814SWG1"/>
<dbReference type="EMBL" id="CAJOBC010006944">
    <property type="protein sequence ID" value="CAF3916250.1"/>
    <property type="molecule type" value="Genomic_DNA"/>
</dbReference>
<organism evidence="1 3">
    <name type="scientific">Didymodactylos carnosus</name>
    <dbReference type="NCBI Taxonomy" id="1234261"/>
    <lineage>
        <taxon>Eukaryota</taxon>
        <taxon>Metazoa</taxon>
        <taxon>Spiralia</taxon>
        <taxon>Gnathifera</taxon>
        <taxon>Rotifera</taxon>
        <taxon>Eurotatoria</taxon>
        <taxon>Bdelloidea</taxon>
        <taxon>Philodinida</taxon>
        <taxon>Philodinidae</taxon>
        <taxon>Didymodactylos</taxon>
    </lineage>
</organism>
<dbReference type="OrthoDB" id="431332at2759"/>
<proteinExistence type="predicted"/>
<name>A0A814SWG1_9BILA</name>
<protein>
    <submittedName>
        <fullName evidence="1">Uncharacterized protein</fullName>
    </submittedName>
</protein>
<sequence>MPVYRVRLDLQLHGSRIWTRGTEGQKILLKQNCGTIYEKHPPYHLVYLPFYKFWNYNEPLSSARAAGTVHWTYYTEKLDGTRDMTTPEELEVDIGVQKPRLIPFSSFDECLKYMNQMRFAEGKGIVACDLKTYDRIKLKAHRTCLYRWNGKQKQSI</sequence>
<evidence type="ECO:0000313" key="1">
    <source>
        <dbReference type="EMBL" id="CAF1152754.1"/>
    </source>
</evidence>
<keyword evidence="3" id="KW-1185">Reference proteome</keyword>
<dbReference type="Proteomes" id="UP000663829">
    <property type="component" value="Unassembled WGS sequence"/>
</dbReference>
<dbReference type="Proteomes" id="UP000681722">
    <property type="component" value="Unassembled WGS sequence"/>
</dbReference>
<evidence type="ECO:0000313" key="3">
    <source>
        <dbReference type="Proteomes" id="UP000663829"/>
    </source>
</evidence>
<reference evidence="1" key="1">
    <citation type="submission" date="2021-02" db="EMBL/GenBank/DDBJ databases">
        <authorList>
            <person name="Nowell W R."/>
        </authorList>
    </citation>
    <scope>NUCLEOTIDE SEQUENCE</scope>
</reference>
<gene>
    <name evidence="1" type="ORF">GPM918_LOCUS21268</name>
    <name evidence="2" type="ORF">SRO942_LOCUS21265</name>
</gene>
<dbReference type="EMBL" id="CAJNOQ010006944">
    <property type="protein sequence ID" value="CAF1152754.1"/>
    <property type="molecule type" value="Genomic_DNA"/>
</dbReference>
<comment type="caution">
    <text evidence="1">The sequence shown here is derived from an EMBL/GenBank/DDBJ whole genome shotgun (WGS) entry which is preliminary data.</text>
</comment>